<keyword evidence="6" id="KW-1185">Reference proteome</keyword>
<dbReference type="SUPFAM" id="SSF53850">
    <property type="entry name" value="Periplasmic binding protein-like II"/>
    <property type="match status" value="1"/>
</dbReference>
<protein>
    <submittedName>
        <fullName evidence="5">Extracellular solute-binding protein</fullName>
    </submittedName>
</protein>
<keyword evidence="3" id="KW-0732">Signal</keyword>
<gene>
    <name evidence="5" type="ORF">M8523_18200</name>
</gene>
<reference evidence="5" key="1">
    <citation type="submission" date="2022-05" db="EMBL/GenBank/DDBJ databases">
        <authorList>
            <person name="Pankratov T."/>
        </authorList>
    </citation>
    <scope>NUCLEOTIDE SEQUENCE</scope>
    <source>
        <strain evidence="5">BP6-180914</strain>
    </source>
</reference>
<dbReference type="Proteomes" id="UP001165667">
    <property type="component" value="Unassembled WGS sequence"/>
</dbReference>
<keyword evidence="4" id="KW-0574">Periplasm</keyword>
<evidence type="ECO:0000256" key="2">
    <source>
        <dbReference type="ARBA" id="ARBA00022448"/>
    </source>
</evidence>
<dbReference type="RefSeq" id="WP_282586325.1">
    <property type="nucleotide sequence ID" value="NZ_JAMOIM010000012.1"/>
</dbReference>
<dbReference type="InterPro" id="IPR001188">
    <property type="entry name" value="Sperm_putr-bd"/>
</dbReference>
<dbReference type="Pfam" id="PF13416">
    <property type="entry name" value="SBP_bac_8"/>
    <property type="match status" value="1"/>
</dbReference>
<comment type="caution">
    <text evidence="5">The sequence shown here is derived from an EMBL/GenBank/DDBJ whole genome shotgun (WGS) entry which is preliminary data.</text>
</comment>
<dbReference type="AlphaFoldDB" id="A0AA41Z425"/>
<dbReference type="PRINTS" id="PR00909">
    <property type="entry name" value="SPERMDNBNDNG"/>
</dbReference>
<proteinExistence type="predicted"/>
<dbReference type="PANTHER" id="PTHR30222">
    <property type="entry name" value="SPERMIDINE/PUTRESCINE-BINDING PERIPLASMIC PROTEIN"/>
    <property type="match status" value="1"/>
</dbReference>
<evidence type="ECO:0000256" key="1">
    <source>
        <dbReference type="ARBA" id="ARBA00004418"/>
    </source>
</evidence>
<dbReference type="GO" id="GO:0019808">
    <property type="term" value="F:polyamine binding"/>
    <property type="evidence" value="ECO:0007669"/>
    <property type="project" value="InterPro"/>
</dbReference>
<accession>A0AA41Z425</accession>
<dbReference type="EMBL" id="JAMOIM010000012">
    <property type="protein sequence ID" value="MCW6509955.1"/>
    <property type="molecule type" value="Genomic_DNA"/>
</dbReference>
<evidence type="ECO:0000313" key="5">
    <source>
        <dbReference type="EMBL" id="MCW6509955.1"/>
    </source>
</evidence>
<dbReference type="InterPro" id="IPR006059">
    <property type="entry name" value="SBP"/>
</dbReference>
<comment type="subcellular location">
    <subcellularLocation>
        <location evidence="1">Periplasm</location>
    </subcellularLocation>
</comment>
<organism evidence="5 6">
    <name type="scientific">Lichenifustis flavocetrariae</name>
    <dbReference type="NCBI Taxonomy" id="2949735"/>
    <lineage>
        <taxon>Bacteria</taxon>
        <taxon>Pseudomonadati</taxon>
        <taxon>Pseudomonadota</taxon>
        <taxon>Alphaproteobacteria</taxon>
        <taxon>Hyphomicrobiales</taxon>
        <taxon>Lichenihabitantaceae</taxon>
        <taxon>Lichenifustis</taxon>
    </lineage>
</organism>
<evidence type="ECO:0000256" key="4">
    <source>
        <dbReference type="ARBA" id="ARBA00022764"/>
    </source>
</evidence>
<dbReference type="GO" id="GO:0015846">
    <property type="term" value="P:polyamine transport"/>
    <property type="evidence" value="ECO:0007669"/>
    <property type="project" value="InterPro"/>
</dbReference>
<evidence type="ECO:0000313" key="6">
    <source>
        <dbReference type="Proteomes" id="UP001165667"/>
    </source>
</evidence>
<dbReference type="Gene3D" id="3.40.190.10">
    <property type="entry name" value="Periplasmic binding protein-like II"/>
    <property type="match status" value="2"/>
</dbReference>
<keyword evidence="2" id="KW-0813">Transport</keyword>
<dbReference type="PROSITE" id="PS51318">
    <property type="entry name" value="TAT"/>
    <property type="match status" value="1"/>
</dbReference>
<sequence>MVVRLDRRQFTQTMGAGLAATAWGLGPVRAADKTITVLNWQGYGTDEKFAVKKFQEMTGYEVKHDYYNAEPEMLTKLRTNPGAYDVAILNTARDSQAQAENLIDAIDLTKVPNAAGLADTFKTHPNITIDGKTYGVPWVWGMNALAVRRDKVTGVDSYNVFTDPAYVGRCALFDDAVTGIAMAALLTGQNINNPADMKKIGDTLKTFKKNVKLLWSSEDEWNKAFGGGAFDISVYWSGAVARSQKLHNLAVDFLIPKEGAIGWLDNLCLPATSTKKEQGLAFINYMIDPKFYVDWVTGSGAPASANSAAMNELPATDLNRQIHKPEYLSKIQFMGTLPDDRRQAYNDLWEEVKAYYAHS</sequence>
<dbReference type="GO" id="GO:0042597">
    <property type="term" value="C:periplasmic space"/>
    <property type="evidence" value="ECO:0007669"/>
    <property type="project" value="UniProtKB-SubCell"/>
</dbReference>
<dbReference type="InterPro" id="IPR006311">
    <property type="entry name" value="TAT_signal"/>
</dbReference>
<name>A0AA41Z425_9HYPH</name>
<dbReference type="PANTHER" id="PTHR30222:SF17">
    <property type="entry name" value="SPERMIDINE_PUTRESCINE-BINDING PERIPLASMIC PROTEIN"/>
    <property type="match status" value="1"/>
</dbReference>
<evidence type="ECO:0000256" key="3">
    <source>
        <dbReference type="ARBA" id="ARBA00022729"/>
    </source>
</evidence>